<evidence type="ECO:0000313" key="2">
    <source>
        <dbReference type="Proteomes" id="UP000188268"/>
    </source>
</evidence>
<dbReference type="EMBL" id="AWWV01000375">
    <property type="protein sequence ID" value="OMP12140.1"/>
    <property type="molecule type" value="Genomic_DNA"/>
</dbReference>
<dbReference type="Proteomes" id="UP000188268">
    <property type="component" value="Unassembled WGS sequence"/>
</dbReference>
<keyword evidence="2" id="KW-1185">Reference proteome</keyword>
<name>A0A1R3KYJ6_COCAP</name>
<organism evidence="1 2">
    <name type="scientific">Corchorus capsularis</name>
    <name type="common">Jute</name>
    <dbReference type="NCBI Taxonomy" id="210143"/>
    <lineage>
        <taxon>Eukaryota</taxon>
        <taxon>Viridiplantae</taxon>
        <taxon>Streptophyta</taxon>
        <taxon>Embryophyta</taxon>
        <taxon>Tracheophyta</taxon>
        <taxon>Spermatophyta</taxon>
        <taxon>Magnoliopsida</taxon>
        <taxon>eudicotyledons</taxon>
        <taxon>Gunneridae</taxon>
        <taxon>Pentapetalae</taxon>
        <taxon>rosids</taxon>
        <taxon>malvids</taxon>
        <taxon>Malvales</taxon>
        <taxon>Malvaceae</taxon>
        <taxon>Grewioideae</taxon>
        <taxon>Apeibeae</taxon>
        <taxon>Corchorus</taxon>
    </lineage>
</organism>
<gene>
    <name evidence="1" type="ORF">CCACVL1_00104</name>
</gene>
<proteinExistence type="predicted"/>
<sequence length="28" mass="3288">MVERANFSKIQPQSLSQYNPMNTQVTKF</sequence>
<accession>A0A1R3KYJ6</accession>
<reference evidence="1 2" key="1">
    <citation type="submission" date="2013-09" db="EMBL/GenBank/DDBJ databases">
        <title>Corchorus capsularis genome sequencing.</title>
        <authorList>
            <person name="Alam M."/>
            <person name="Haque M.S."/>
            <person name="Islam M.S."/>
            <person name="Emdad E.M."/>
            <person name="Islam M.M."/>
            <person name="Ahmed B."/>
            <person name="Halim A."/>
            <person name="Hossen Q.M.M."/>
            <person name="Hossain M.Z."/>
            <person name="Ahmed R."/>
            <person name="Khan M.M."/>
            <person name="Islam R."/>
            <person name="Rashid M.M."/>
            <person name="Khan S.A."/>
            <person name="Rahman M.S."/>
            <person name="Alam M."/>
        </authorList>
    </citation>
    <scope>NUCLEOTIDE SEQUENCE [LARGE SCALE GENOMIC DNA]</scope>
    <source>
        <strain evidence="2">cv. CVL-1</strain>
        <tissue evidence="1">Whole seedling</tissue>
    </source>
</reference>
<protein>
    <submittedName>
        <fullName evidence="1">Uncharacterized protein</fullName>
    </submittedName>
</protein>
<evidence type="ECO:0000313" key="1">
    <source>
        <dbReference type="EMBL" id="OMP12140.1"/>
    </source>
</evidence>
<comment type="caution">
    <text evidence="1">The sequence shown here is derived from an EMBL/GenBank/DDBJ whole genome shotgun (WGS) entry which is preliminary data.</text>
</comment>
<dbReference type="AlphaFoldDB" id="A0A1R3KYJ6"/>
<dbReference type="Gramene" id="OMP12140">
    <property type="protein sequence ID" value="OMP12140"/>
    <property type="gene ID" value="CCACVL1_00104"/>
</dbReference>